<keyword evidence="2" id="KW-0472">Membrane</keyword>
<evidence type="ECO:0000256" key="1">
    <source>
        <dbReference type="SAM" id="MobiDB-lite"/>
    </source>
</evidence>
<keyword evidence="2" id="KW-0812">Transmembrane</keyword>
<feature type="compositionally biased region" description="Polar residues" evidence="1">
    <location>
        <begin position="261"/>
        <end position="281"/>
    </location>
</feature>
<evidence type="ECO:0000256" key="2">
    <source>
        <dbReference type="SAM" id="Phobius"/>
    </source>
</evidence>
<feature type="transmembrane region" description="Helical" evidence="2">
    <location>
        <begin position="217"/>
        <end position="235"/>
    </location>
</feature>
<dbReference type="EMBL" id="DSOK01000284">
    <property type="protein sequence ID" value="HEN15774.1"/>
    <property type="molecule type" value="Genomic_DNA"/>
</dbReference>
<evidence type="ECO:0000313" key="3">
    <source>
        <dbReference type="EMBL" id="HEN15774.1"/>
    </source>
</evidence>
<keyword evidence="2" id="KW-1133">Transmembrane helix</keyword>
<feature type="transmembrane region" description="Helical" evidence="2">
    <location>
        <begin position="184"/>
        <end position="205"/>
    </location>
</feature>
<feature type="transmembrane region" description="Helical" evidence="2">
    <location>
        <begin position="50"/>
        <end position="70"/>
    </location>
</feature>
<accession>A0A7C2P0N4</accession>
<proteinExistence type="predicted"/>
<sequence length="281" mass="30939">MDTELLDLIPLWGLFLAVCTFAGLALEAGYHFGRWRHQQVAEEKETPVGAMVAAILGLLAFLLAFTFGLAANRFDTRREAVLDEANAIGTTYLRARLLPEPQRTEILRLLREYVDVRVTGIQELRIPETVARSAELHEALWQQALEASRNPDSIAVMTSLFFQSLNDLIDLHGKRVQYGLRNRISGSIWVVLFALALISMLAVGYQSGLSGTRRSPAMSGLVLAFAGVMFLIADLDRGSEGFLTVSQQALIDLQHAMEQGPPTSSATPPLNKQPTSIPHQD</sequence>
<reference evidence="3" key="1">
    <citation type="journal article" date="2020" name="mSystems">
        <title>Genome- and Community-Level Interaction Insights into Carbon Utilization and Element Cycling Functions of Hydrothermarchaeota in Hydrothermal Sediment.</title>
        <authorList>
            <person name="Zhou Z."/>
            <person name="Liu Y."/>
            <person name="Xu W."/>
            <person name="Pan J."/>
            <person name="Luo Z.H."/>
            <person name="Li M."/>
        </authorList>
    </citation>
    <scope>NUCLEOTIDE SEQUENCE [LARGE SCALE GENOMIC DNA]</scope>
    <source>
        <strain evidence="3">SpSt-339</strain>
    </source>
</reference>
<dbReference type="InterPro" id="IPR025333">
    <property type="entry name" value="DUF4239"/>
</dbReference>
<organism evidence="3">
    <name type="scientific">Schlesneria paludicola</name>
    <dbReference type="NCBI Taxonomy" id="360056"/>
    <lineage>
        <taxon>Bacteria</taxon>
        <taxon>Pseudomonadati</taxon>
        <taxon>Planctomycetota</taxon>
        <taxon>Planctomycetia</taxon>
        <taxon>Planctomycetales</taxon>
        <taxon>Planctomycetaceae</taxon>
        <taxon>Schlesneria</taxon>
    </lineage>
</organism>
<comment type="caution">
    <text evidence="3">The sequence shown here is derived from an EMBL/GenBank/DDBJ whole genome shotgun (WGS) entry which is preliminary data.</text>
</comment>
<feature type="region of interest" description="Disordered" evidence="1">
    <location>
        <begin position="258"/>
        <end position="281"/>
    </location>
</feature>
<dbReference type="Pfam" id="PF14023">
    <property type="entry name" value="Bestrophin-like"/>
    <property type="match status" value="1"/>
</dbReference>
<dbReference type="AlphaFoldDB" id="A0A7C2P0N4"/>
<gene>
    <name evidence="3" type="ORF">ENQ76_09945</name>
</gene>
<name>A0A7C2P0N4_9PLAN</name>
<feature type="transmembrane region" description="Helical" evidence="2">
    <location>
        <begin position="12"/>
        <end position="30"/>
    </location>
</feature>
<protein>
    <submittedName>
        <fullName evidence="3">DUF4239 domain-containing protein</fullName>
    </submittedName>
</protein>